<dbReference type="Gene3D" id="3.30.40.10">
    <property type="entry name" value="Zinc/RING finger domain, C3HC4 (zinc finger)"/>
    <property type="match status" value="1"/>
</dbReference>
<reference evidence="8" key="1">
    <citation type="journal article" date="2020" name="Nat. Commun.">
        <title>Genome sequence of the cluster root forming white lupin.</title>
        <authorList>
            <person name="Hufnagel B."/>
            <person name="Marques A."/>
            <person name="Soriano A."/>
            <person name="Marques L."/>
            <person name="Divol F."/>
            <person name="Doumas P."/>
            <person name="Sallet E."/>
            <person name="Mancinotti D."/>
            <person name="Carrere S."/>
            <person name="Marande W."/>
            <person name="Arribat S."/>
            <person name="Keller J."/>
            <person name="Huneau C."/>
            <person name="Blein T."/>
            <person name="Aime D."/>
            <person name="Laguerre M."/>
            <person name="Taylor J."/>
            <person name="Schubert V."/>
            <person name="Nelson M."/>
            <person name="Geu-Flores F."/>
            <person name="Crespi M."/>
            <person name="Gallardo-Guerrero K."/>
            <person name="Delaux P.-M."/>
            <person name="Salse J."/>
            <person name="Berges H."/>
            <person name="Guyot R."/>
            <person name="Gouzy J."/>
            <person name="Peret B."/>
        </authorList>
    </citation>
    <scope>NUCLEOTIDE SEQUENCE [LARGE SCALE GENOMIC DNA]</scope>
    <source>
        <strain evidence="8">cv. Amiga</strain>
    </source>
</reference>
<evidence type="ECO:0000256" key="2">
    <source>
        <dbReference type="ARBA" id="ARBA00022771"/>
    </source>
</evidence>
<dbReference type="SMART" id="SM00744">
    <property type="entry name" value="RINGv"/>
    <property type="match status" value="1"/>
</dbReference>
<dbReference type="InterPro" id="IPR011016">
    <property type="entry name" value="Znf_RING-CH"/>
</dbReference>
<dbReference type="SUPFAM" id="SSF57850">
    <property type="entry name" value="RING/U-box"/>
    <property type="match status" value="1"/>
</dbReference>
<proteinExistence type="predicted"/>
<dbReference type="PROSITE" id="PS50089">
    <property type="entry name" value="ZF_RING_2"/>
    <property type="match status" value="1"/>
</dbReference>
<dbReference type="PANTHER" id="PTHR45969">
    <property type="entry name" value="RING ZINC FINGER PROTEIN-RELATED"/>
    <property type="match status" value="1"/>
</dbReference>
<evidence type="ECO:0000256" key="4">
    <source>
        <dbReference type="PROSITE-ProRule" id="PRU00175"/>
    </source>
</evidence>
<dbReference type="AlphaFoldDB" id="A0A6A4PJ36"/>
<evidence type="ECO:0000256" key="3">
    <source>
        <dbReference type="ARBA" id="ARBA00022833"/>
    </source>
</evidence>
<dbReference type="GO" id="GO:0008270">
    <property type="term" value="F:zinc ion binding"/>
    <property type="evidence" value="ECO:0007669"/>
    <property type="project" value="UniProtKB-KW"/>
</dbReference>
<keyword evidence="5" id="KW-0472">Membrane</keyword>
<dbReference type="Proteomes" id="UP000447434">
    <property type="component" value="Chromosome 13"/>
</dbReference>
<evidence type="ECO:0000313" key="8">
    <source>
        <dbReference type="Proteomes" id="UP000447434"/>
    </source>
</evidence>
<evidence type="ECO:0000256" key="1">
    <source>
        <dbReference type="ARBA" id="ARBA00022723"/>
    </source>
</evidence>
<keyword evidence="3" id="KW-0862">Zinc</keyword>
<dbReference type="Pfam" id="PF13639">
    <property type="entry name" value="zf-RING_2"/>
    <property type="match status" value="1"/>
</dbReference>
<keyword evidence="8" id="KW-1185">Reference proteome</keyword>
<evidence type="ECO:0000256" key="5">
    <source>
        <dbReference type="SAM" id="Phobius"/>
    </source>
</evidence>
<organism evidence="7 8">
    <name type="scientific">Lupinus albus</name>
    <name type="common">White lupine</name>
    <name type="synonym">Lupinus termis</name>
    <dbReference type="NCBI Taxonomy" id="3870"/>
    <lineage>
        <taxon>Eukaryota</taxon>
        <taxon>Viridiplantae</taxon>
        <taxon>Streptophyta</taxon>
        <taxon>Embryophyta</taxon>
        <taxon>Tracheophyta</taxon>
        <taxon>Spermatophyta</taxon>
        <taxon>Magnoliopsida</taxon>
        <taxon>eudicotyledons</taxon>
        <taxon>Gunneridae</taxon>
        <taxon>Pentapetalae</taxon>
        <taxon>rosids</taxon>
        <taxon>fabids</taxon>
        <taxon>Fabales</taxon>
        <taxon>Fabaceae</taxon>
        <taxon>Papilionoideae</taxon>
        <taxon>50 kb inversion clade</taxon>
        <taxon>genistoids sensu lato</taxon>
        <taxon>core genistoids</taxon>
        <taxon>Genisteae</taxon>
        <taxon>Lupinus</taxon>
    </lineage>
</organism>
<keyword evidence="5" id="KW-1133">Transmembrane helix</keyword>
<gene>
    <name evidence="7" type="ORF">Lalb_Chr13g0299101</name>
</gene>
<comment type="caution">
    <text evidence="7">The sequence shown here is derived from an EMBL/GenBank/DDBJ whole genome shotgun (WGS) entry which is preliminary data.</text>
</comment>
<dbReference type="SMART" id="SM00184">
    <property type="entry name" value="RING"/>
    <property type="match status" value="1"/>
</dbReference>
<keyword evidence="2 4" id="KW-0863">Zinc-finger</keyword>
<name>A0A6A4PJ36_LUPAL</name>
<accession>A0A6A4PJ36</accession>
<protein>
    <submittedName>
        <fullName evidence="7">Putative transcription factor C2H2 family</fullName>
    </submittedName>
</protein>
<dbReference type="EMBL" id="WOCE01000013">
    <property type="protein sequence ID" value="KAE9601555.1"/>
    <property type="molecule type" value="Genomic_DNA"/>
</dbReference>
<dbReference type="GO" id="GO:0061630">
    <property type="term" value="F:ubiquitin protein ligase activity"/>
    <property type="evidence" value="ECO:0007669"/>
    <property type="project" value="TreeGrafter"/>
</dbReference>
<dbReference type="PANTHER" id="PTHR45969:SF11">
    <property type="entry name" value="RING_U-BOX SUPERFAMILY PROTEIN"/>
    <property type="match status" value="1"/>
</dbReference>
<evidence type="ECO:0000313" key="7">
    <source>
        <dbReference type="EMBL" id="KAE9601555.1"/>
    </source>
</evidence>
<dbReference type="GO" id="GO:0016567">
    <property type="term" value="P:protein ubiquitination"/>
    <property type="evidence" value="ECO:0007669"/>
    <property type="project" value="TreeGrafter"/>
</dbReference>
<dbReference type="InterPro" id="IPR013083">
    <property type="entry name" value="Znf_RING/FYVE/PHD"/>
</dbReference>
<dbReference type="InterPro" id="IPR001841">
    <property type="entry name" value="Znf_RING"/>
</dbReference>
<keyword evidence="1" id="KW-0479">Metal-binding</keyword>
<feature type="transmembrane region" description="Helical" evidence="5">
    <location>
        <begin position="20"/>
        <end position="39"/>
    </location>
</feature>
<sequence length="182" mass="20702">MGFYSEDTNTIISGLTIGQAIYEVALIIALLRWILCLIFKVMRDRNIDSLHTTTETEPSCMSSHVIRDNTLLLTTFGEIVEKLSEETQDTTTCAVCLNQLNMEDEVRELMNCYHAFHKECIDTWLDHDHDDNHNPTCPLCRAPLLTPCCFSSSESSTCVLPIHPSWVVERLLYLFGDDLLPC</sequence>
<feature type="domain" description="RING-type" evidence="6">
    <location>
        <begin position="93"/>
        <end position="141"/>
    </location>
</feature>
<dbReference type="OrthoDB" id="8062037at2759"/>
<keyword evidence="5" id="KW-0812">Transmembrane</keyword>
<evidence type="ECO:0000259" key="6">
    <source>
        <dbReference type="PROSITE" id="PS50089"/>
    </source>
</evidence>